<evidence type="ECO:0000313" key="1">
    <source>
        <dbReference type="EMBL" id="TVZ71684.1"/>
    </source>
</evidence>
<name>A0A542BQL3_SERFO</name>
<dbReference type="EMBL" id="VISQ01000001">
    <property type="protein sequence ID" value="TVZ71684.1"/>
    <property type="molecule type" value="Genomic_DNA"/>
</dbReference>
<reference evidence="1" key="2">
    <citation type="submission" date="2019-08" db="EMBL/GenBank/DDBJ databases">
        <title>Investigation of anaerobic lignin degradation for improved lignocellulosic biofuels.</title>
        <authorList>
            <person name="Deangelis K.PhD."/>
        </authorList>
    </citation>
    <scope>NUCLEOTIDE SEQUENCE [LARGE SCALE GENOMIC DNA]</scope>
    <source>
        <strain evidence="1">128R</strain>
    </source>
</reference>
<accession>A0A542BQL3</accession>
<organism evidence="1">
    <name type="scientific">Serratia fonticola</name>
    <dbReference type="NCBI Taxonomy" id="47917"/>
    <lineage>
        <taxon>Bacteria</taxon>
        <taxon>Pseudomonadati</taxon>
        <taxon>Pseudomonadota</taxon>
        <taxon>Gammaproteobacteria</taxon>
        <taxon>Enterobacterales</taxon>
        <taxon>Yersiniaceae</taxon>
        <taxon>Serratia</taxon>
    </lineage>
</organism>
<reference evidence="1" key="1">
    <citation type="submission" date="2019-06" db="EMBL/GenBank/DDBJ databases">
        <authorList>
            <person name="Deangelis K."/>
            <person name="Huntemann M."/>
            <person name="Clum A."/>
            <person name="Pillay M."/>
            <person name="Palaniappan K."/>
            <person name="Varghese N."/>
            <person name="Mikhailova N."/>
            <person name="Stamatis D."/>
            <person name="Reddy T."/>
            <person name="Daum C."/>
            <person name="Shapiro N."/>
            <person name="Ivanova N."/>
            <person name="Kyrpides N."/>
            <person name="Woyke T."/>
        </authorList>
    </citation>
    <scope>NUCLEOTIDE SEQUENCE [LARGE SCALE GENOMIC DNA]</scope>
    <source>
        <strain evidence="1">128R</strain>
    </source>
</reference>
<protein>
    <submittedName>
        <fullName evidence="1">Uncharacterized protein</fullName>
    </submittedName>
</protein>
<proteinExistence type="predicted"/>
<dbReference type="AlphaFoldDB" id="A0A542BQL3"/>
<gene>
    <name evidence="1" type="ORF">FHU10_4324</name>
</gene>
<comment type="caution">
    <text evidence="1">The sequence shown here is derived from an EMBL/GenBank/DDBJ whole genome shotgun (WGS) entry which is preliminary data.</text>
</comment>
<sequence length="33" mass="3911">MGILWPLLTLNNLEAIMIENHLKVAVRVIFYER</sequence>